<evidence type="ECO:0000313" key="1">
    <source>
        <dbReference type="EMBL" id="JAH33835.1"/>
    </source>
</evidence>
<proteinExistence type="predicted"/>
<reference evidence="1" key="2">
    <citation type="journal article" date="2015" name="Fish Shellfish Immunol.">
        <title>Early steps in the European eel (Anguilla anguilla)-Vibrio vulnificus interaction in the gills: Role of the RtxA13 toxin.</title>
        <authorList>
            <person name="Callol A."/>
            <person name="Pajuelo D."/>
            <person name="Ebbesson L."/>
            <person name="Teles M."/>
            <person name="MacKenzie S."/>
            <person name="Amaro C."/>
        </authorList>
    </citation>
    <scope>NUCLEOTIDE SEQUENCE</scope>
</reference>
<name>A0A0E9RZP4_ANGAN</name>
<sequence>MHNIFLPYTKTYLVGGAL</sequence>
<reference evidence="1" key="1">
    <citation type="submission" date="2014-11" db="EMBL/GenBank/DDBJ databases">
        <authorList>
            <person name="Amaro Gonzalez C."/>
        </authorList>
    </citation>
    <scope>NUCLEOTIDE SEQUENCE</scope>
</reference>
<protein>
    <submittedName>
        <fullName evidence="1">Uncharacterized protein</fullName>
    </submittedName>
</protein>
<dbReference type="EMBL" id="GBXM01074742">
    <property type="protein sequence ID" value="JAH33835.1"/>
    <property type="molecule type" value="Transcribed_RNA"/>
</dbReference>
<organism evidence="1">
    <name type="scientific">Anguilla anguilla</name>
    <name type="common">European freshwater eel</name>
    <name type="synonym">Muraena anguilla</name>
    <dbReference type="NCBI Taxonomy" id="7936"/>
    <lineage>
        <taxon>Eukaryota</taxon>
        <taxon>Metazoa</taxon>
        <taxon>Chordata</taxon>
        <taxon>Craniata</taxon>
        <taxon>Vertebrata</taxon>
        <taxon>Euteleostomi</taxon>
        <taxon>Actinopterygii</taxon>
        <taxon>Neopterygii</taxon>
        <taxon>Teleostei</taxon>
        <taxon>Anguilliformes</taxon>
        <taxon>Anguillidae</taxon>
        <taxon>Anguilla</taxon>
    </lineage>
</organism>
<dbReference type="AlphaFoldDB" id="A0A0E9RZP4"/>
<accession>A0A0E9RZP4</accession>